<dbReference type="Gene3D" id="3.90.70.10">
    <property type="entry name" value="Cysteine proteinases"/>
    <property type="match status" value="1"/>
</dbReference>
<protein>
    <submittedName>
        <fullName evidence="2">AAA family ATPase</fullName>
    </submittedName>
</protein>
<dbReference type="Pfam" id="PF13401">
    <property type="entry name" value="AAA_22"/>
    <property type="match status" value="1"/>
</dbReference>
<feature type="domain" description="AAA+ ATPase" evidence="1">
    <location>
        <begin position="45"/>
        <end position="199"/>
    </location>
</feature>
<dbReference type="InterPro" id="IPR003593">
    <property type="entry name" value="AAA+_ATPase"/>
</dbReference>
<accession>A0ABY9TZ85</accession>
<dbReference type="RefSeq" id="WP_348392227.1">
    <property type="nucleotide sequence ID" value="NZ_CP134145.1"/>
</dbReference>
<dbReference type="InterPro" id="IPR052026">
    <property type="entry name" value="ExeA_AAA_ATPase_DNA-bind"/>
</dbReference>
<dbReference type="CDD" id="cd00009">
    <property type="entry name" value="AAA"/>
    <property type="match status" value="1"/>
</dbReference>
<proteinExistence type="predicted"/>
<evidence type="ECO:0000259" key="1">
    <source>
        <dbReference type="SMART" id="SM00382"/>
    </source>
</evidence>
<organism evidence="2 3">
    <name type="scientific">Thalassotalea psychrophila</name>
    <dbReference type="NCBI Taxonomy" id="3065647"/>
    <lineage>
        <taxon>Bacteria</taxon>
        <taxon>Pseudomonadati</taxon>
        <taxon>Pseudomonadota</taxon>
        <taxon>Gammaproteobacteria</taxon>
        <taxon>Alteromonadales</taxon>
        <taxon>Colwelliaceae</taxon>
        <taxon>Thalassotalea</taxon>
    </lineage>
</organism>
<reference evidence="3" key="1">
    <citation type="submission" date="2023-09" db="EMBL/GenBank/DDBJ databases">
        <authorList>
            <person name="Li S."/>
            <person name="Li X."/>
            <person name="Zhang C."/>
            <person name="Zhao Z."/>
        </authorList>
    </citation>
    <scope>NUCLEOTIDE SEQUENCE [LARGE SCALE GENOMIC DNA]</scope>
    <source>
        <strain evidence="3">SQ149</strain>
    </source>
</reference>
<dbReference type="PANTHER" id="PTHR35894:SF1">
    <property type="entry name" value="PHOSPHORIBULOKINASE _ URIDINE KINASE FAMILY"/>
    <property type="match status" value="1"/>
</dbReference>
<dbReference type="Gene3D" id="3.40.50.300">
    <property type="entry name" value="P-loop containing nucleotide triphosphate hydrolases"/>
    <property type="match status" value="1"/>
</dbReference>
<evidence type="ECO:0000313" key="3">
    <source>
        <dbReference type="Proteomes" id="UP001258994"/>
    </source>
</evidence>
<sequence>MYNGYTGYFGLNDIPFSIAPNPHYLFMSGRHQEALTHLTYGLGDAGGFVLLTGEVGTGKTTVSKCLLEQLPENTQAAFILNPTLSAKELLATVCDELSIDYDSGNATLKTFTDIILQQLLNNHQQGKNTLLIIDEAQHLQPEVLEQLRLLTNLETHTKKLLQVILIGQPELQELLKRRDLRQLAQRITARYHLLPLNQKEVSLYIKHRLSIAGCTNPLFKPSAIALIHKITGGVPRLVNLICDRALLGAYSQEKQQVDKSIVKQSAKETLGLDTKTLSFWHKPMVKNLLVTASMVIFAFTGFSVAKQQSDNIAQVQLAHQQSIELNNQKTIEKQLNSIENTLINTSRNLDDAFAHLFYNWQIQTFNQESSSAPNGTTACERALTYELQCYWYQGELKRLLTLGYPATLQLFDENGDAYYATVTQQQNDKVLLKFNKNSKWLSTAFIERHYQGSAVLLWRSPQGFIDRIDESSEIHLVQWLEGKLSIQQQRPTRHIKQFDALLTNQLGQFQQTRGLAVNNLADTETVMALLTNAKESN</sequence>
<gene>
    <name evidence="2" type="ORF">RGQ13_03780</name>
</gene>
<evidence type="ECO:0000313" key="2">
    <source>
        <dbReference type="EMBL" id="WNC73115.1"/>
    </source>
</evidence>
<dbReference type="InterPro" id="IPR049945">
    <property type="entry name" value="AAA_22"/>
</dbReference>
<name>A0ABY9TZ85_9GAMM</name>
<dbReference type="Proteomes" id="UP001258994">
    <property type="component" value="Chromosome"/>
</dbReference>
<dbReference type="SMART" id="SM00382">
    <property type="entry name" value="AAA"/>
    <property type="match status" value="1"/>
</dbReference>
<dbReference type="InterPro" id="IPR027417">
    <property type="entry name" value="P-loop_NTPase"/>
</dbReference>
<dbReference type="PANTHER" id="PTHR35894">
    <property type="entry name" value="GENERAL SECRETION PATHWAY PROTEIN A-RELATED"/>
    <property type="match status" value="1"/>
</dbReference>
<dbReference type="SUPFAM" id="SSF52540">
    <property type="entry name" value="P-loop containing nucleoside triphosphate hydrolases"/>
    <property type="match status" value="1"/>
</dbReference>
<dbReference type="EMBL" id="CP134145">
    <property type="protein sequence ID" value="WNC73115.1"/>
    <property type="molecule type" value="Genomic_DNA"/>
</dbReference>
<keyword evidence="3" id="KW-1185">Reference proteome</keyword>